<comment type="caution">
    <text evidence="1">The sequence shown here is derived from an EMBL/GenBank/DDBJ whole genome shotgun (WGS) entry which is preliminary data.</text>
</comment>
<gene>
    <name evidence="1" type="ORF">GWI33_004091</name>
</gene>
<sequence>MAVVVVVEAVDGDAPSTTRGVFFGRYRARDESWGRRGWLSAGVGVKGRVASGQGREGASMVVPIELKRGICR</sequence>
<protein>
    <submittedName>
        <fullName evidence="1">Uncharacterized protein</fullName>
    </submittedName>
</protein>
<evidence type="ECO:0000313" key="2">
    <source>
        <dbReference type="Proteomes" id="UP000625711"/>
    </source>
</evidence>
<organism evidence="1 2">
    <name type="scientific">Rhynchophorus ferrugineus</name>
    <name type="common">Red palm weevil</name>
    <name type="synonym">Curculio ferrugineus</name>
    <dbReference type="NCBI Taxonomy" id="354439"/>
    <lineage>
        <taxon>Eukaryota</taxon>
        <taxon>Metazoa</taxon>
        <taxon>Ecdysozoa</taxon>
        <taxon>Arthropoda</taxon>
        <taxon>Hexapoda</taxon>
        <taxon>Insecta</taxon>
        <taxon>Pterygota</taxon>
        <taxon>Neoptera</taxon>
        <taxon>Endopterygota</taxon>
        <taxon>Coleoptera</taxon>
        <taxon>Polyphaga</taxon>
        <taxon>Cucujiformia</taxon>
        <taxon>Curculionidae</taxon>
        <taxon>Dryophthorinae</taxon>
        <taxon>Rhynchophorus</taxon>
    </lineage>
</organism>
<name>A0A834IPX7_RHYFE</name>
<proteinExistence type="predicted"/>
<keyword evidence="2" id="KW-1185">Reference proteome</keyword>
<dbReference type="Proteomes" id="UP000625711">
    <property type="component" value="Unassembled WGS sequence"/>
</dbReference>
<dbReference type="EMBL" id="JAACXV010000215">
    <property type="protein sequence ID" value="KAF7281890.1"/>
    <property type="molecule type" value="Genomic_DNA"/>
</dbReference>
<accession>A0A834IPX7</accession>
<evidence type="ECO:0000313" key="1">
    <source>
        <dbReference type="EMBL" id="KAF7281890.1"/>
    </source>
</evidence>
<dbReference type="AlphaFoldDB" id="A0A834IPX7"/>
<reference evidence="1" key="1">
    <citation type="submission" date="2020-08" db="EMBL/GenBank/DDBJ databases">
        <title>Genome sequencing and assembly of the red palm weevil Rhynchophorus ferrugineus.</title>
        <authorList>
            <person name="Dias G.B."/>
            <person name="Bergman C.M."/>
            <person name="Manee M."/>
        </authorList>
    </citation>
    <scope>NUCLEOTIDE SEQUENCE</scope>
    <source>
        <strain evidence="1">AA-2017</strain>
        <tissue evidence="1">Whole larva</tissue>
    </source>
</reference>